<comment type="caution">
    <text evidence="9">The sequence shown here is derived from an EMBL/GenBank/DDBJ whole genome shotgun (WGS) entry which is preliminary data.</text>
</comment>
<proteinExistence type="predicted"/>
<keyword evidence="1" id="KW-1003">Cell membrane</keyword>
<keyword evidence="7" id="KW-0472">Membrane</keyword>
<name>A0ABX0V396_9HYPH</name>
<evidence type="ECO:0000313" key="9">
    <source>
        <dbReference type="EMBL" id="NIJ58569.1"/>
    </source>
</evidence>
<evidence type="ECO:0000256" key="4">
    <source>
        <dbReference type="ARBA" id="ARBA00022692"/>
    </source>
</evidence>
<dbReference type="EMBL" id="JAASQI010000005">
    <property type="protein sequence ID" value="NIJ58569.1"/>
    <property type="molecule type" value="Genomic_DNA"/>
</dbReference>
<dbReference type="SUPFAM" id="SSF53448">
    <property type="entry name" value="Nucleotide-diphospho-sugar transferases"/>
    <property type="match status" value="1"/>
</dbReference>
<dbReference type="Pfam" id="PF00535">
    <property type="entry name" value="Glycos_transf_2"/>
    <property type="match status" value="1"/>
</dbReference>
<evidence type="ECO:0000256" key="7">
    <source>
        <dbReference type="ARBA" id="ARBA00023136"/>
    </source>
</evidence>
<dbReference type="PANTHER" id="PTHR48090">
    <property type="entry name" value="UNDECAPRENYL-PHOSPHATE 4-DEOXY-4-FORMAMIDO-L-ARABINOSE TRANSFERASE-RELATED"/>
    <property type="match status" value="1"/>
</dbReference>
<keyword evidence="6" id="KW-1133">Transmembrane helix</keyword>
<evidence type="ECO:0000259" key="8">
    <source>
        <dbReference type="Pfam" id="PF00535"/>
    </source>
</evidence>
<keyword evidence="5" id="KW-0448">Lipopolysaccharide biosynthesis</keyword>
<dbReference type="InterPro" id="IPR029044">
    <property type="entry name" value="Nucleotide-diphossugar_trans"/>
</dbReference>
<organism evidence="9 10">
    <name type="scientific">Pseudochelatococcus lubricantis</name>
    <dbReference type="NCBI Taxonomy" id="1538102"/>
    <lineage>
        <taxon>Bacteria</taxon>
        <taxon>Pseudomonadati</taxon>
        <taxon>Pseudomonadota</taxon>
        <taxon>Alphaproteobacteria</taxon>
        <taxon>Hyphomicrobiales</taxon>
        <taxon>Chelatococcaceae</taxon>
        <taxon>Pseudochelatococcus</taxon>
    </lineage>
</organism>
<protein>
    <submittedName>
        <fullName evidence="9">Glycosyltransferase involved in cell wall biosynthesis</fullName>
    </submittedName>
</protein>
<dbReference type="RefSeq" id="WP_166953068.1">
    <property type="nucleotide sequence ID" value="NZ_JAASQI010000005.1"/>
</dbReference>
<dbReference type="InterPro" id="IPR050256">
    <property type="entry name" value="Glycosyltransferase_2"/>
</dbReference>
<dbReference type="Gene3D" id="3.90.550.10">
    <property type="entry name" value="Spore Coat Polysaccharide Biosynthesis Protein SpsA, Chain A"/>
    <property type="match status" value="1"/>
</dbReference>
<feature type="domain" description="Glycosyltransferase 2-like" evidence="8">
    <location>
        <begin position="10"/>
        <end position="159"/>
    </location>
</feature>
<accession>A0ABX0V396</accession>
<dbReference type="PANTHER" id="PTHR48090:SF3">
    <property type="entry name" value="UNDECAPRENYL-PHOSPHATE 4-DEOXY-4-FORMAMIDO-L-ARABINOSE TRANSFERASE"/>
    <property type="match status" value="1"/>
</dbReference>
<keyword evidence="4" id="KW-0812">Transmembrane</keyword>
<reference evidence="9 10" key="1">
    <citation type="submission" date="2020-03" db="EMBL/GenBank/DDBJ databases">
        <title>Genomic Encyclopedia of Type Strains, Phase IV (KMG-IV): sequencing the most valuable type-strain genomes for metagenomic binning, comparative biology and taxonomic classification.</title>
        <authorList>
            <person name="Goeker M."/>
        </authorList>
    </citation>
    <scope>NUCLEOTIDE SEQUENCE [LARGE SCALE GENOMIC DNA]</scope>
    <source>
        <strain evidence="9 10">DSM 103870</strain>
    </source>
</reference>
<keyword evidence="3" id="KW-0808">Transferase</keyword>
<dbReference type="CDD" id="cd04187">
    <property type="entry name" value="DPM1_like_bac"/>
    <property type="match status" value="1"/>
</dbReference>
<evidence type="ECO:0000256" key="5">
    <source>
        <dbReference type="ARBA" id="ARBA00022985"/>
    </source>
</evidence>
<keyword evidence="10" id="KW-1185">Reference proteome</keyword>
<gene>
    <name evidence="9" type="ORF">FHS82_002417</name>
</gene>
<evidence type="ECO:0000256" key="6">
    <source>
        <dbReference type="ARBA" id="ARBA00022989"/>
    </source>
</evidence>
<dbReference type="InterPro" id="IPR001173">
    <property type="entry name" value="Glyco_trans_2-like"/>
</dbReference>
<keyword evidence="2" id="KW-0328">Glycosyltransferase</keyword>
<sequence length="244" mass="26835">MQDATPLRLSIVVPVKNEIANIAPLVAEIEAACAPLSPFEIVYVNDGSTDGTGEELAKLARARPHLRILRHDRSSGQSIAVRSGVLAARSPVIATLDGDGQNDPAFIPEMVATLLSGPSGSGLVQGQRVGRKDTGFKRMQSRIANRVRRWILRDATRDTGCGLKVFYREVYLALPFFKALHRFMPALVKREGYAVLLVDVIDRPRFTGTSNYGFFDRLWVGIVDLVGVRWLIARRGAIPTVVED</sequence>
<dbReference type="Proteomes" id="UP001429580">
    <property type="component" value="Unassembled WGS sequence"/>
</dbReference>
<evidence type="ECO:0000256" key="3">
    <source>
        <dbReference type="ARBA" id="ARBA00022679"/>
    </source>
</evidence>
<evidence type="ECO:0000256" key="2">
    <source>
        <dbReference type="ARBA" id="ARBA00022676"/>
    </source>
</evidence>
<evidence type="ECO:0000313" key="10">
    <source>
        <dbReference type="Proteomes" id="UP001429580"/>
    </source>
</evidence>
<evidence type="ECO:0000256" key="1">
    <source>
        <dbReference type="ARBA" id="ARBA00022475"/>
    </source>
</evidence>